<gene>
    <name evidence="1" type="ORF">M513_00581</name>
    <name evidence="2" type="ORF">M514_00581</name>
</gene>
<protein>
    <submittedName>
        <fullName evidence="1">Uncharacterized protein</fullName>
    </submittedName>
</protein>
<evidence type="ECO:0000313" key="1">
    <source>
        <dbReference type="EMBL" id="KFD58355.1"/>
    </source>
</evidence>
<dbReference type="EMBL" id="KL363184">
    <property type="protein sequence ID" value="KFD58355.1"/>
    <property type="molecule type" value="Genomic_DNA"/>
</dbReference>
<dbReference type="AlphaFoldDB" id="A0A085MMA9"/>
<name>A0A085MMA9_9BILA</name>
<dbReference type="Proteomes" id="UP000030764">
    <property type="component" value="Unassembled WGS sequence"/>
</dbReference>
<sequence length="64" mass="7012">MLVSQQMSELLAALVEQQRITDSLVSILSLNSIGKDIDPQFSGLQRDEGNVGRVHCSARTALRD</sequence>
<reference evidence="1 3" key="1">
    <citation type="journal article" date="2014" name="Nat. Genet.">
        <title>Genome and transcriptome of the porcine whipworm Trichuris suis.</title>
        <authorList>
            <person name="Jex A.R."/>
            <person name="Nejsum P."/>
            <person name="Schwarz E.M."/>
            <person name="Hu L."/>
            <person name="Young N.D."/>
            <person name="Hall R.S."/>
            <person name="Korhonen P.K."/>
            <person name="Liao S."/>
            <person name="Thamsborg S."/>
            <person name="Xia J."/>
            <person name="Xu P."/>
            <person name="Wang S."/>
            <person name="Scheerlinck J.P."/>
            <person name="Hofmann A."/>
            <person name="Sternberg P.W."/>
            <person name="Wang J."/>
            <person name="Gasser R.B."/>
        </authorList>
    </citation>
    <scope>NUCLEOTIDE SEQUENCE [LARGE SCALE GENOMIC DNA]</scope>
    <source>
        <strain evidence="2">DCEP-RM93F</strain>
        <strain evidence="1">DCEP-RM93M</strain>
    </source>
</reference>
<evidence type="ECO:0000313" key="3">
    <source>
        <dbReference type="Proteomes" id="UP000030764"/>
    </source>
</evidence>
<dbReference type="EMBL" id="KL367630">
    <property type="protein sequence ID" value="KFD61242.1"/>
    <property type="molecule type" value="Genomic_DNA"/>
</dbReference>
<organism evidence="1 3">
    <name type="scientific">Trichuris suis</name>
    <name type="common">pig whipworm</name>
    <dbReference type="NCBI Taxonomy" id="68888"/>
    <lineage>
        <taxon>Eukaryota</taxon>
        <taxon>Metazoa</taxon>
        <taxon>Ecdysozoa</taxon>
        <taxon>Nematoda</taxon>
        <taxon>Enoplea</taxon>
        <taxon>Dorylaimia</taxon>
        <taxon>Trichinellida</taxon>
        <taxon>Trichuridae</taxon>
        <taxon>Trichuris</taxon>
    </lineage>
</organism>
<dbReference type="Proteomes" id="UP000030758">
    <property type="component" value="Unassembled WGS sequence"/>
</dbReference>
<keyword evidence="3" id="KW-1185">Reference proteome</keyword>
<evidence type="ECO:0000313" key="2">
    <source>
        <dbReference type="EMBL" id="KFD61242.1"/>
    </source>
</evidence>
<proteinExistence type="predicted"/>
<accession>A0A085MMA9</accession>